<proteinExistence type="predicted"/>
<reference evidence="1" key="1">
    <citation type="submission" date="2020-11" db="EMBL/GenBank/DDBJ databases">
        <authorList>
            <person name="Koelle M."/>
            <person name="Horta M.A.C."/>
            <person name="Nowrousian M."/>
            <person name="Ohm R.A."/>
            <person name="Benz P."/>
            <person name="Pilgard A."/>
        </authorList>
    </citation>
    <scope>NUCLEOTIDE SEQUENCE</scope>
    <source>
        <strain evidence="1">FPRL280</strain>
    </source>
</reference>
<evidence type="ECO:0000313" key="2">
    <source>
        <dbReference type="Proteomes" id="UP000639403"/>
    </source>
</evidence>
<accession>A0A8H7U308</accession>
<gene>
    <name evidence="1" type="ORF">IEO21_04633</name>
</gene>
<sequence length="81" mass="8870">MPQYKSVSATLTLTAGHCLPLPPLRSAARSARWVRATTLSTDWQRRLACSVTCGRTKSSYGYWGALISSLYSSPPIIRALL</sequence>
<evidence type="ECO:0000313" key="1">
    <source>
        <dbReference type="EMBL" id="KAF9815270.1"/>
    </source>
</evidence>
<reference evidence="1" key="2">
    <citation type="journal article" name="Front. Microbiol.">
        <title>Degradative Capacity of Two Strains of Rhodonia placenta: From Phenotype to Genotype.</title>
        <authorList>
            <person name="Kolle M."/>
            <person name="Horta M.A.C."/>
            <person name="Nowrousian M."/>
            <person name="Ohm R.A."/>
            <person name="Benz J.P."/>
            <person name="Pilgard A."/>
        </authorList>
    </citation>
    <scope>NUCLEOTIDE SEQUENCE</scope>
    <source>
        <strain evidence="1">FPRL280</strain>
    </source>
</reference>
<name>A0A8H7U308_9APHY</name>
<organism evidence="1 2">
    <name type="scientific">Rhodonia placenta</name>
    <dbReference type="NCBI Taxonomy" id="104341"/>
    <lineage>
        <taxon>Eukaryota</taxon>
        <taxon>Fungi</taxon>
        <taxon>Dikarya</taxon>
        <taxon>Basidiomycota</taxon>
        <taxon>Agaricomycotina</taxon>
        <taxon>Agaricomycetes</taxon>
        <taxon>Polyporales</taxon>
        <taxon>Adustoporiaceae</taxon>
        <taxon>Rhodonia</taxon>
    </lineage>
</organism>
<comment type="caution">
    <text evidence="1">The sequence shown here is derived from an EMBL/GenBank/DDBJ whole genome shotgun (WGS) entry which is preliminary data.</text>
</comment>
<protein>
    <submittedName>
        <fullName evidence="1">Uncharacterized protein</fullName>
    </submittedName>
</protein>
<dbReference type="Proteomes" id="UP000639403">
    <property type="component" value="Unassembled WGS sequence"/>
</dbReference>
<dbReference type="AlphaFoldDB" id="A0A8H7U308"/>
<dbReference type="EMBL" id="JADOXO010000072">
    <property type="protein sequence ID" value="KAF9815270.1"/>
    <property type="molecule type" value="Genomic_DNA"/>
</dbReference>